<organism evidence="1 2">
    <name type="scientific">Prosthecobacter fluviatilis</name>
    <dbReference type="NCBI Taxonomy" id="445931"/>
    <lineage>
        <taxon>Bacteria</taxon>
        <taxon>Pseudomonadati</taxon>
        <taxon>Verrucomicrobiota</taxon>
        <taxon>Verrucomicrobiia</taxon>
        <taxon>Verrucomicrobiales</taxon>
        <taxon>Verrucomicrobiaceae</taxon>
        <taxon>Prosthecobacter</taxon>
    </lineage>
</organism>
<dbReference type="Pfam" id="PF18762">
    <property type="entry name" value="Kinase-PolyVal"/>
    <property type="match status" value="1"/>
</dbReference>
<name>A0ABW0KN89_9BACT</name>
<dbReference type="EMBL" id="JBHSMQ010000002">
    <property type="protein sequence ID" value="MFC5454710.1"/>
    <property type="molecule type" value="Genomic_DNA"/>
</dbReference>
<sequence length="238" mass="26218">MPNEFRESSVLFAAITILRGDSHAGGTAVQGQREAAPEAGAGGAYGALLRFAEGHGLVSSEEWLSLLSALEGGNEHEVFQDPSDPGVLIKVTEPELRLRNGRDRIPKVTPLHYLERWHLANVAFGDCAELVAVIPTAEGVRIVMEQRFVPAADPESPNPDQREINRWLRAAGFEYQSGAWVRQEDGLVMVDTHEGNFILSPEGLRPVDVELYRLKESTGPVIPWEVTLQRLADNSAYR</sequence>
<dbReference type="Proteomes" id="UP001596052">
    <property type="component" value="Unassembled WGS sequence"/>
</dbReference>
<keyword evidence="2" id="KW-1185">Reference proteome</keyword>
<accession>A0ABW0KN89</accession>
<gene>
    <name evidence="1" type="ORF">ACFQDI_07600</name>
</gene>
<evidence type="ECO:0000313" key="1">
    <source>
        <dbReference type="EMBL" id="MFC5454710.1"/>
    </source>
</evidence>
<evidence type="ECO:0000313" key="2">
    <source>
        <dbReference type="Proteomes" id="UP001596052"/>
    </source>
</evidence>
<dbReference type="RefSeq" id="WP_377165064.1">
    <property type="nucleotide sequence ID" value="NZ_JBHSMQ010000002.1"/>
</dbReference>
<comment type="caution">
    <text evidence="1">The sequence shown here is derived from an EMBL/GenBank/DDBJ whole genome shotgun (WGS) entry which is preliminary data.</text>
</comment>
<reference evidence="2" key="1">
    <citation type="journal article" date="2019" name="Int. J. Syst. Evol. Microbiol.">
        <title>The Global Catalogue of Microorganisms (GCM) 10K type strain sequencing project: providing services to taxonomists for standard genome sequencing and annotation.</title>
        <authorList>
            <consortium name="The Broad Institute Genomics Platform"/>
            <consortium name="The Broad Institute Genome Sequencing Center for Infectious Disease"/>
            <person name="Wu L."/>
            <person name="Ma J."/>
        </authorList>
    </citation>
    <scope>NUCLEOTIDE SEQUENCE [LARGE SCALE GENOMIC DNA]</scope>
    <source>
        <strain evidence="2">CGMCC 4.1469</strain>
    </source>
</reference>
<dbReference type="InterPro" id="IPR041055">
    <property type="entry name" value="Kinase-PolyVal"/>
</dbReference>
<protein>
    <submittedName>
        <fullName evidence="1">Uncharacterized protein</fullName>
    </submittedName>
</protein>
<proteinExistence type="predicted"/>